<reference evidence="2 3" key="1">
    <citation type="submission" date="2024-09" db="EMBL/GenBank/DDBJ databases">
        <authorList>
            <person name="Sun Q."/>
            <person name="Mori K."/>
        </authorList>
    </citation>
    <scope>NUCLEOTIDE SEQUENCE [LARGE SCALE GENOMIC DNA]</scope>
    <source>
        <strain evidence="2 3">NCAIM B.02621</strain>
    </source>
</reference>
<protein>
    <submittedName>
        <fullName evidence="2">Type II toxin-antitoxin system RelE/ParE family toxin</fullName>
    </submittedName>
</protein>
<organism evidence="2 3">
    <name type="scientific">Brevundimonas balnearis</name>
    <dbReference type="NCBI Taxonomy" id="1572858"/>
    <lineage>
        <taxon>Bacteria</taxon>
        <taxon>Pseudomonadati</taxon>
        <taxon>Pseudomonadota</taxon>
        <taxon>Alphaproteobacteria</taxon>
        <taxon>Caulobacterales</taxon>
        <taxon>Caulobacteraceae</taxon>
        <taxon>Brevundimonas</taxon>
    </lineage>
</organism>
<dbReference type="RefSeq" id="WP_376834791.1">
    <property type="nucleotide sequence ID" value="NZ_JBHLSW010000003.1"/>
</dbReference>
<evidence type="ECO:0000256" key="1">
    <source>
        <dbReference type="ARBA" id="ARBA00022649"/>
    </source>
</evidence>
<dbReference type="EMBL" id="JBHLSW010000003">
    <property type="protein sequence ID" value="MFC0633180.1"/>
    <property type="molecule type" value="Genomic_DNA"/>
</dbReference>
<dbReference type="Proteomes" id="UP001589906">
    <property type="component" value="Unassembled WGS sequence"/>
</dbReference>
<evidence type="ECO:0000313" key="3">
    <source>
        <dbReference type="Proteomes" id="UP001589906"/>
    </source>
</evidence>
<keyword evidence="1" id="KW-1277">Toxin-antitoxin system</keyword>
<sequence length="114" mass="13079">MRLDISARARDDIARALRTSHKTFGPQAVDRYTLLIDQALADLCAEPDRTGVRRHDSDRSDLRLYPLRHSRTRLAPADRVGQPRHLIAFRLSGDTLRVVRVLDERMDLPARLRG</sequence>
<evidence type="ECO:0000313" key="2">
    <source>
        <dbReference type="EMBL" id="MFC0633180.1"/>
    </source>
</evidence>
<dbReference type="InterPro" id="IPR007712">
    <property type="entry name" value="RelE/ParE_toxin"/>
</dbReference>
<keyword evidence="3" id="KW-1185">Reference proteome</keyword>
<proteinExistence type="predicted"/>
<name>A0ABV6R0N0_9CAUL</name>
<dbReference type="Gene3D" id="3.30.2310.20">
    <property type="entry name" value="RelE-like"/>
    <property type="match status" value="1"/>
</dbReference>
<comment type="caution">
    <text evidence="2">The sequence shown here is derived from an EMBL/GenBank/DDBJ whole genome shotgun (WGS) entry which is preliminary data.</text>
</comment>
<dbReference type="InterPro" id="IPR035093">
    <property type="entry name" value="RelE/ParE_toxin_dom_sf"/>
</dbReference>
<gene>
    <name evidence="2" type="ORF">ACFFGE_04720</name>
</gene>
<dbReference type="Pfam" id="PF05016">
    <property type="entry name" value="ParE_toxin"/>
    <property type="match status" value="1"/>
</dbReference>
<accession>A0ABV6R0N0</accession>